<dbReference type="EMBL" id="MLCF01000017">
    <property type="protein sequence ID" value="OIV38576.1"/>
    <property type="molecule type" value="Genomic_DNA"/>
</dbReference>
<keyword evidence="3" id="KW-1185">Reference proteome</keyword>
<dbReference type="RefSeq" id="WP_071655397.1">
    <property type="nucleotide sequence ID" value="NZ_MLCF01000017.1"/>
</dbReference>
<accession>A0A1J7CAN3</accession>
<name>A0A1J7CAN3_9ACTN</name>
<feature type="region of interest" description="Disordered" evidence="1">
    <location>
        <begin position="1"/>
        <end position="21"/>
    </location>
</feature>
<sequence length="91" mass="10304">MSWRVVFTTETASEREKMPPERRELLDKGLARLAKDPLNDRATQPYRLGGDDTRLRLANVAPGLLITYAAHEGVLIVVVLRIIDETFLVDE</sequence>
<dbReference type="Gene3D" id="3.30.2310.20">
    <property type="entry name" value="RelE-like"/>
    <property type="match status" value="1"/>
</dbReference>
<dbReference type="AlphaFoldDB" id="A0A1J7CAN3"/>
<protein>
    <recommendedName>
        <fullName evidence="4">Plasmid stabilization protein</fullName>
    </recommendedName>
</protein>
<evidence type="ECO:0000313" key="3">
    <source>
        <dbReference type="Proteomes" id="UP000243342"/>
    </source>
</evidence>
<dbReference type="Proteomes" id="UP000243342">
    <property type="component" value="Unassembled WGS sequence"/>
</dbReference>
<comment type="caution">
    <text evidence="2">The sequence shown here is derived from an EMBL/GenBank/DDBJ whole genome shotgun (WGS) entry which is preliminary data.</text>
</comment>
<dbReference type="SUPFAM" id="SSF143011">
    <property type="entry name" value="RelE-like"/>
    <property type="match status" value="1"/>
</dbReference>
<evidence type="ECO:0000313" key="2">
    <source>
        <dbReference type="EMBL" id="OIV38576.1"/>
    </source>
</evidence>
<proteinExistence type="predicted"/>
<evidence type="ECO:0008006" key="4">
    <source>
        <dbReference type="Google" id="ProtNLM"/>
    </source>
</evidence>
<feature type="compositionally biased region" description="Basic and acidic residues" evidence="1">
    <location>
        <begin position="12"/>
        <end position="21"/>
    </location>
</feature>
<reference evidence="2 3" key="1">
    <citation type="submission" date="2016-10" db="EMBL/GenBank/DDBJ databases">
        <title>Genome sequence of Streptomyces gilvigriseus MUSC 26.</title>
        <authorList>
            <person name="Lee L.-H."/>
            <person name="Ser H.-L."/>
        </authorList>
    </citation>
    <scope>NUCLEOTIDE SEQUENCE [LARGE SCALE GENOMIC DNA]</scope>
    <source>
        <strain evidence="2 3">MUSC 26</strain>
    </source>
</reference>
<evidence type="ECO:0000256" key="1">
    <source>
        <dbReference type="SAM" id="MobiDB-lite"/>
    </source>
</evidence>
<dbReference type="OrthoDB" id="4315000at2"/>
<dbReference type="STRING" id="1428644.BIV57_04800"/>
<gene>
    <name evidence="2" type="ORF">BIV57_04800</name>
</gene>
<dbReference type="InterPro" id="IPR035093">
    <property type="entry name" value="RelE/ParE_toxin_dom_sf"/>
</dbReference>
<organism evidence="2 3">
    <name type="scientific">Mangrovactinospora gilvigrisea</name>
    <dbReference type="NCBI Taxonomy" id="1428644"/>
    <lineage>
        <taxon>Bacteria</taxon>
        <taxon>Bacillati</taxon>
        <taxon>Actinomycetota</taxon>
        <taxon>Actinomycetes</taxon>
        <taxon>Kitasatosporales</taxon>
        <taxon>Streptomycetaceae</taxon>
        <taxon>Mangrovactinospora</taxon>
    </lineage>
</organism>